<sequence length="507" mass="57682">MDSNASKQLLDCINGALLCPRSLTIPAQQKDLTDCTEAIVCHVMYDPNGQAYSLEIIRDNCRILATQVIEAFKICANPEIFDRLVEKLLSLKVHNEYACRSIFVNMLCEAARNSKSSAHRRWAISLIRRHCHLLVSPNHRLEDIPIRNTLFSLCYDVYMHDTSSDIKLLRLLEATLYELHVSVADWKAKAATDKSYVIRKCINDCEEILNMVVDTPSHFALHAQRFQELIPYNWVVHMPSLLISICLYCKLYPEKLYPFIDHLKKDGIIIEPPNAIFSKQMNTLLSVPETSMMAIECACFEIESAIVHQKDDISIEADAFATVDGLEELYGFDDNVNEVQTMDAISQELCLLVASAPPSQVAKISWVTIAALNLLVSWSHSREMGDIGGYRSSIVLAMVSKITDLLKDLVFTLPCHYEMDDALLRPMIATVSAYTVALRSSAFQVHTHEDNFHQLKMDIEKVWRNHRNQRRAFLVTHSKHDLRNEDNCSRSIYGVLLVMTQSVPYQS</sequence>
<reference evidence="1" key="1">
    <citation type="submission" date="2021-06" db="EMBL/GenBank/DDBJ databases">
        <authorList>
            <consortium name="DOE Joint Genome Institute"/>
            <person name="Mondo S.J."/>
            <person name="Amses K.R."/>
            <person name="Simmons D.R."/>
            <person name="Longcore J.E."/>
            <person name="Seto K."/>
            <person name="Alves G.H."/>
            <person name="Bonds A.E."/>
            <person name="Quandt C.A."/>
            <person name="Davis W.J."/>
            <person name="Chang Y."/>
            <person name="Letcher P.M."/>
            <person name="Powell M.J."/>
            <person name="Kuo A."/>
            <person name="Labutti K."/>
            <person name="Pangilinan J."/>
            <person name="Andreopoulos W."/>
            <person name="Tritt A."/>
            <person name="Riley R."/>
            <person name="Hundley H."/>
            <person name="Johnson J."/>
            <person name="Lipzen A."/>
            <person name="Barry K."/>
            <person name="Berbee M.L."/>
            <person name="Buchler N.E."/>
            <person name="Grigoriev I.V."/>
            <person name="Spatafora J.W."/>
            <person name="Stajich J.E."/>
            <person name="James T.Y."/>
        </authorList>
    </citation>
    <scope>NUCLEOTIDE SEQUENCE</scope>
    <source>
        <strain evidence="1">AG</strain>
    </source>
</reference>
<evidence type="ECO:0000313" key="1">
    <source>
        <dbReference type="EMBL" id="KAI8581119.1"/>
    </source>
</evidence>
<protein>
    <submittedName>
        <fullName evidence="1">Uncharacterized protein</fullName>
    </submittedName>
</protein>
<evidence type="ECO:0000313" key="2">
    <source>
        <dbReference type="Proteomes" id="UP001206595"/>
    </source>
</evidence>
<name>A0AAD5EDC4_UMBRA</name>
<accession>A0AAD5EDC4</accession>
<organism evidence="1 2">
    <name type="scientific">Umbelopsis ramanniana AG</name>
    <dbReference type="NCBI Taxonomy" id="1314678"/>
    <lineage>
        <taxon>Eukaryota</taxon>
        <taxon>Fungi</taxon>
        <taxon>Fungi incertae sedis</taxon>
        <taxon>Mucoromycota</taxon>
        <taxon>Mucoromycotina</taxon>
        <taxon>Umbelopsidomycetes</taxon>
        <taxon>Umbelopsidales</taxon>
        <taxon>Umbelopsidaceae</taxon>
        <taxon>Umbelopsis</taxon>
    </lineage>
</organism>
<keyword evidence="2" id="KW-1185">Reference proteome</keyword>
<reference evidence="1" key="2">
    <citation type="journal article" date="2022" name="Proc. Natl. Acad. Sci. U.S.A.">
        <title>Diploid-dominant life cycles characterize the early evolution of Fungi.</title>
        <authorList>
            <person name="Amses K.R."/>
            <person name="Simmons D.R."/>
            <person name="Longcore J.E."/>
            <person name="Mondo S.J."/>
            <person name="Seto K."/>
            <person name="Jeronimo G.H."/>
            <person name="Bonds A.E."/>
            <person name="Quandt C.A."/>
            <person name="Davis W.J."/>
            <person name="Chang Y."/>
            <person name="Federici B.A."/>
            <person name="Kuo A."/>
            <person name="LaButti K."/>
            <person name="Pangilinan J."/>
            <person name="Andreopoulos W."/>
            <person name="Tritt A."/>
            <person name="Riley R."/>
            <person name="Hundley H."/>
            <person name="Johnson J."/>
            <person name="Lipzen A."/>
            <person name="Barry K."/>
            <person name="Lang B.F."/>
            <person name="Cuomo C.A."/>
            <person name="Buchler N.E."/>
            <person name="Grigoriev I.V."/>
            <person name="Spatafora J.W."/>
            <person name="Stajich J.E."/>
            <person name="James T.Y."/>
        </authorList>
    </citation>
    <scope>NUCLEOTIDE SEQUENCE</scope>
    <source>
        <strain evidence="1">AG</strain>
    </source>
</reference>
<dbReference type="EMBL" id="MU620908">
    <property type="protein sequence ID" value="KAI8581119.1"/>
    <property type="molecule type" value="Genomic_DNA"/>
</dbReference>
<comment type="caution">
    <text evidence="1">The sequence shown here is derived from an EMBL/GenBank/DDBJ whole genome shotgun (WGS) entry which is preliminary data.</text>
</comment>
<dbReference type="Proteomes" id="UP001206595">
    <property type="component" value="Unassembled WGS sequence"/>
</dbReference>
<dbReference type="GeneID" id="75913316"/>
<dbReference type="RefSeq" id="XP_051446123.1">
    <property type="nucleotide sequence ID" value="XM_051587971.1"/>
</dbReference>
<proteinExistence type="predicted"/>
<dbReference type="AlphaFoldDB" id="A0AAD5EDC4"/>
<gene>
    <name evidence="1" type="ORF">K450DRAFT_234722</name>
</gene>